<sequence length="222" mass="24689">MLKTPDPNAIFPNEYGTTCFIRNVIKAPNISVGEYTYYDSEDHPELFEQTNVLFNYPFFGDKLIIGKFCQIAHGTTFIMGAANHRLGSATTYPFNVMGGVWREISTPHIEELPHKGDTVIGNDVWLGRNCTILPGVKIGNGAIVAACSVVTKDVAPYTVVGGNPARFLKKRFDDGTAALLEELRWWDLPPEELTEIIPVLCDTDMKRAAEKLRAILAEKKEN</sequence>
<gene>
    <name evidence="6" type="ORF">H9726_06365</name>
</gene>
<keyword evidence="3" id="KW-0677">Repeat</keyword>
<dbReference type="FunFam" id="2.160.10.10:FF:000037">
    <property type="entry name" value="Streptogramin A acetyltransferase"/>
    <property type="match status" value="1"/>
</dbReference>
<dbReference type="PANTHER" id="PTHR43300:SF11">
    <property type="entry name" value="ACETYLTRANSFERASE RV3034C-RELATED"/>
    <property type="match status" value="1"/>
</dbReference>
<protein>
    <submittedName>
        <fullName evidence="6">CatB-related O-acetyltransferase</fullName>
    </submittedName>
</protein>
<dbReference type="Pfam" id="PF00132">
    <property type="entry name" value="Hexapep"/>
    <property type="match status" value="1"/>
</dbReference>
<organism evidence="6 7">
    <name type="scientific">Candidatus Borkfalkia avicola</name>
    <dbReference type="NCBI Taxonomy" id="2838503"/>
    <lineage>
        <taxon>Bacteria</taxon>
        <taxon>Bacillati</taxon>
        <taxon>Bacillota</taxon>
        <taxon>Clostridia</taxon>
        <taxon>Christensenellales</taxon>
        <taxon>Christensenellaceae</taxon>
        <taxon>Candidatus Borkfalkia</taxon>
    </lineage>
</organism>
<evidence type="ECO:0000313" key="6">
    <source>
        <dbReference type="EMBL" id="HIZ10094.1"/>
    </source>
</evidence>
<evidence type="ECO:0000256" key="2">
    <source>
        <dbReference type="ARBA" id="ARBA00022679"/>
    </source>
</evidence>
<dbReference type="InterPro" id="IPR011004">
    <property type="entry name" value="Trimer_LpxA-like_sf"/>
</dbReference>
<proteinExistence type="inferred from homology"/>
<evidence type="ECO:0000256" key="4">
    <source>
        <dbReference type="ARBA" id="ARBA00023251"/>
    </source>
</evidence>
<evidence type="ECO:0000256" key="3">
    <source>
        <dbReference type="ARBA" id="ARBA00022737"/>
    </source>
</evidence>
<keyword evidence="4" id="KW-0046">Antibiotic resistance</keyword>
<reference evidence="6" key="2">
    <citation type="submission" date="2021-04" db="EMBL/GenBank/DDBJ databases">
        <authorList>
            <person name="Gilroy R."/>
        </authorList>
    </citation>
    <scope>NUCLEOTIDE SEQUENCE</scope>
    <source>
        <strain evidence="6">CHK192-19661</strain>
    </source>
</reference>
<dbReference type="SUPFAM" id="SSF51161">
    <property type="entry name" value="Trimeric LpxA-like enzymes"/>
    <property type="match status" value="1"/>
</dbReference>
<evidence type="ECO:0000256" key="5">
    <source>
        <dbReference type="ARBA" id="ARBA00023315"/>
    </source>
</evidence>
<keyword evidence="2" id="KW-0808">Transferase</keyword>
<dbReference type="GO" id="GO:0046677">
    <property type="term" value="P:response to antibiotic"/>
    <property type="evidence" value="ECO:0007669"/>
    <property type="project" value="UniProtKB-KW"/>
</dbReference>
<dbReference type="AlphaFoldDB" id="A0A9D2D7S8"/>
<dbReference type="InterPro" id="IPR050179">
    <property type="entry name" value="Trans_hexapeptide_repeat"/>
</dbReference>
<comment type="caution">
    <text evidence="6">The sequence shown here is derived from an EMBL/GenBank/DDBJ whole genome shotgun (WGS) entry which is preliminary data.</text>
</comment>
<name>A0A9D2D7S8_9FIRM</name>
<evidence type="ECO:0000313" key="7">
    <source>
        <dbReference type="Proteomes" id="UP000824025"/>
    </source>
</evidence>
<evidence type="ECO:0000256" key="1">
    <source>
        <dbReference type="ARBA" id="ARBA00007274"/>
    </source>
</evidence>
<dbReference type="Proteomes" id="UP000824025">
    <property type="component" value="Unassembled WGS sequence"/>
</dbReference>
<dbReference type="Gene3D" id="2.160.10.10">
    <property type="entry name" value="Hexapeptide repeat proteins"/>
    <property type="match status" value="1"/>
</dbReference>
<dbReference type="CDD" id="cd03349">
    <property type="entry name" value="LbH_XAT"/>
    <property type="match status" value="1"/>
</dbReference>
<accession>A0A9D2D7S8</accession>
<dbReference type="GO" id="GO:0016746">
    <property type="term" value="F:acyltransferase activity"/>
    <property type="evidence" value="ECO:0007669"/>
    <property type="project" value="UniProtKB-KW"/>
</dbReference>
<dbReference type="EMBL" id="DXCF01000032">
    <property type="protein sequence ID" value="HIZ10094.1"/>
    <property type="molecule type" value="Genomic_DNA"/>
</dbReference>
<dbReference type="PANTHER" id="PTHR43300">
    <property type="entry name" value="ACETYLTRANSFERASE"/>
    <property type="match status" value="1"/>
</dbReference>
<reference evidence="6" key="1">
    <citation type="journal article" date="2021" name="PeerJ">
        <title>Extensive microbial diversity within the chicken gut microbiome revealed by metagenomics and culture.</title>
        <authorList>
            <person name="Gilroy R."/>
            <person name="Ravi A."/>
            <person name="Getino M."/>
            <person name="Pursley I."/>
            <person name="Horton D.L."/>
            <person name="Alikhan N.F."/>
            <person name="Baker D."/>
            <person name="Gharbi K."/>
            <person name="Hall N."/>
            <person name="Watson M."/>
            <person name="Adriaenssens E.M."/>
            <person name="Foster-Nyarko E."/>
            <person name="Jarju S."/>
            <person name="Secka A."/>
            <person name="Antonio M."/>
            <person name="Oren A."/>
            <person name="Chaudhuri R.R."/>
            <person name="La Ragione R."/>
            <person name="Hildebrand F."/>
            <person name="Pallen M.J."/>
        </authorList>
    </citation>
    <scope>NUCLEOTIDE SEQUENCE</scope>
    <source>
        <strain evidence="6">CHK192-19661</strain>
    </source>
</reference>
<dbReference type="InterPro" id="IPR001451">
    <property type="entry name" value="Hexapep"/>
</dbReference>
<comment type="similarity">
    <text evidence="1">Belongs to the transferase hexapeptide repeat family.</text>
</comment>
<keyword evidence="5" id="KW-0012">Acyltransferase</keyword>